<name>A0AAN8UKF1_9MAGN</name>
<dbReference type="AlphaFoldDB" id="A0AAN8UKF1"/>
<protein>
    <submittedName>
        <fullName evidence="3">Transposase-associated domain</fullName>
    </submittedName>
</protein>
<dbReference type="Pfam" id="PF13963">
    <property type="entry name" value="Transpos_assoc"/>
    <property type="match status" value="1"/>
</dbReference>
<organism evidence="3 4">
    <name type="scientific">Dillenia turbinata</name>
    <dbReference type="NCBI Taxonomy" id="194707"/>
    <lineage>
        <taxon>Eukaryota</taxon>
        <taxon>Viridiplantae</taxon>
        <taxon>Streptophyta</taxon>
        <taxon>Embryophyta</taxon>
        <taxon>Tracheophyta</taxon>
        <taxon>Spermatophyta</taxon>
        <taxon>Magnoliopsida</taxon>
        <taxon>eudicotyledons</taxon>
        <taxon>Gunneridae</taxon>
        <taxon>Pentapetalae</taxon>
        <taxon>Dilleniales</taxon>
        <taxon>Dilleniaceae</taxon>
        <taxon>Dillenia</taxon>
    </lineage>
</organism>
<dbReference type="InterPro" id="IPR029480">
    <property type="entry name" value="Transpos_assoc"/>
</dbReference>
<dbReference type="PANTHER" id="PTHR33499">
    <property type="entry name" value="OS12G0282400 PROTEIN-RELATED"/>
    <property type="match status" value="1"/>
</dbReference>
<dbReference type="Proteomes" id="UP001370490">
    <property type="component" value="Unassembled WGS sequence"/>
</dbReference>
<gene>
    <name evidence="3" type="ORF">RJ641_017871</name>
</gene>
<accession>A0AAN8UKF1</accession>
<reference evidence="3 4" key="1">
    <citation type="submission" date="2023-12" db="EMBL/GenBank/DDBJ databases">
        <title>A high-quality genome assembly for Dillenia turbinata (Dilleniales).</title>
        <authorList>
            <person name="Chanderbali A."/>
        </authorList>
    </citation>
    <scope>NUCLEOTIDE SEQUENCE [LARGE SCALE GENOMIC DNA]</scope>
    <source>
        <strain evidence="3">LSX21</strain>
        <tissue evidence="3">Leaf</tissue>
    </source>
</reference>
<keyword evidence="4" id="KW-1185">Reference proteome</keyword>
<comment type="caution">
    <text evidence="3">The sequence shown here is derived from an EMBL/GenBank/DDBJ whole genome shotgun (WGS) entry which is preliminary data.</text>
</comment>
<proteinExistence type="predicted"/>
<evidence type="ECO:0000256" key="1">
    <source>
        <dbReference type="SAM" id="MobiDB-lite"/>
    </source>
</evidence>
<feature type="domain" description="Transposase-associated" evidence="2">
    <location>
        <begin position="26"/>
        <end position="98"/>
    </location>
</feature>
<evidence type="ECO:0000313" key="3">
    <source>
        <dbReference type="EMBL" id="KAK6917120.1"/>
    </source>
</evidence>
<dbReference type="PANTHER" id="PTHR33499:SF43">
    <property type="entry name" value="TRANSPOSASE, PTTA_EN_SPM, PLANT"/>
    <property type="match status" value="1"/>
</dbReference>
<feature type="region of interest" description="Disordered" evidence="1">
    <location>
        <begin position="202"/>
        <end position="221"/>
    </location>
</feature>
<dbReference type="EMBL" id="JBAMMX010000023">
    <property type="protein sequence ID" value="KAK6917120.1"/>
    <property type="molecule type" value="Genomic_DNA"/>
</dbReference>
<evidence type="ECO:0000313" key="4">
    <source>
        <dbReference type="Proteomes" id="UP001370490"/>
    </source>
</evidence>
<sequence>MKHALVKLYIIGILYAKISFRVMDKSRMEIKNRRDEAYYLGVKKFLEFAYIIKEGDVKILCPCSKCNNYHDQYKDIVMTHLIKNGIGKDYTRWIYHGEAFEDDLDEDNVAYNVEHKENDDNDLDMMLNDIGAANWEYENLSKCPNEKCNEPRYKSNSSKVPRKINYIFLNLYMAGPGKGGQSLKKSKIDSYILRNSLSSPGIKATTQERSNQESKETVTSDSFRSQHFRRFNFVDKDASLVNIEKSSNPGMLKLRHIYLVVKRHLYLILQCSNSYTFNIGQSSSALVAKKGPTRNITLCRKRSANETMSVVLDVKAKRIVGVDSQFFISEFGCVVRKFGRHNVSKWSKMDENDRENIYNVAMARFGVDDSTMTKAAMNKQLNAQYRTHRYKLHKYFQTFQSKEEALRHPPADVPEEDSN</sequence>
<evidence type="ECO:0000259" key="2">
    <source>
        <dbReference type="Pfam" id="PF13963"/>
    </source>
</evidence>